<dbReference type="Proteomes" id="UP001152523">
    <property type="component" value="Unassembled WGS sequence"/>
</dbReference>
<evidence type="ECO:0000313" key="2">
    <source>
        <dbReference type="Proteomes" id="UP001152523"/>
    </source>
</evidence>
<proteinExistence type="predicted"/>
<sequence>MARWFPFVAGKPCGRGGPCCSGRREDQMVAEGSAIGRRRGARDDDGEGPDLAEAIRTLSGRRWSLGRGDPILADARLLAEGGLLSPLFRFGRWVTSDVCGRCAHCLTRWPRFD</sequence>
<name>A0AAV0CVL2_9ASTE</name>
<keyword evidence="2" id="KW-1185">Reference proteome</keyword>
<accession>A0AAV0CVL2</accession>
<reference evidence="1" key="1">
    <citation type="submission" date="2022-07" db="EMBL/GenBank/DDBJ databases">
        <authorList>
            <person name="Macas J."/>
            <person name="Novak P."/>
            <person name="Neumann P."/>
        </authorList>
    </citation>
    <scope>NUCLEOTIDE SEQUENCE</scope>
</reference>
<dbReference type="EMBL" id="CAMAPF010000045">
    <property type="protein sequence ID" value="CAH9083733.1"/>
    <property type="molecule type" value="Genomic_DNA"/>
</dbReference>
<protein>
    <submittedName>
        <fullName evidence="1">Uncharacterized protein</fullName>
    </submittedName>
</protein>
<comment type="caution">
    <text evidence="1">The sequence shown here is derived from an EMBL/GenBank/DDBJ whole genome shotgun (WGS) entry which is preliminary data.</text>
</comment>
<evidence type="ECO:0000313" key="1">
    <source>
        <dbReference type="EMBL" id="CAH9083733.1"/>
    </source>
</evidence>
<organism evidence="1 2">
    <name type="scientific">Cuscuta epithymum</name>
    <dbReference type="NCBI Taxonomy" id="186058"/>
    <lineage>
        <taxon>Eukaryota</taxon>
        <taxon>Viridiplantae</taxon>
        <taxon>Streptophyta</taxon>
        <taxon>Embryophyta</taxon>
        <taxon>Tracheophyta</taxon>
        <taxon>Spermatophyta</taxon>
        <taxon>Magnoliopsida</taxon>
        <taxon>eudicotyledons</taxon>
        <taxon>Gunneridae</taxon>
        <taxon>Pentapetalae</taxon>
        <taxon>asterids</taxon>
        <taxon>lamiids</taxon>
        <taxon>Solanales</taxon>
        <taxon>Convolvulaceae</taxon>
        <taxon>Cuscuteae</taxon>
        <taxon>Cuscuta</taxon>
        <taxon>Cuscuta subgen. Cuscuta</taxon>
    </lineage>
</organism>
<dbReference type="AlphaFoldDB" id="A0AAV0CVL2"/>
<gene>
    <name evidence="1" type="ORF">CEPIT_LOCUS8660</name>
</gene>